<dbReference type="SMART" id="SM00768">
    <property type="entry name" value="X8"/>
    <property type="match status" value="1"/>
</dbReference>
<dbReference type="GO" id="GO:0098552">
    <property type="term" value="C:side of membrane"/>
    <property type="evidence" value="ECO:0007669"/>
    <property type="project" value="UniProtKB-KW"/>
</dbReference>
<dbReference type="Pfam" id="PF03198">
    <property type="entry name" value="Glyco_hydro_72"/>
    <property type="match status" value="1"/>
</dbReference>
<feature type="domain" description="X8" evidence="7">
    <location>
        <begin position="385"/>
        <end position="475"/>
    </location>
</feature>
<dbReference type="OrthoDB" id="421038at2759"/>
<name>A0A6H0Y1F7_9PEZI</name>
<dbReference type="Pfam" id="PF07983">
    <property type="entry name" value="X8"/>
    <property type="match status" value="1"/>
</dbReference>
<keyword evidence="5" id="KW-0325">Glycoprotein</keyword>
<organism evidence="8 9">
    <name type="scientific">Peltaster fructicola</name>
    <dbReference type="NCBI Taxonomy" id="286661"/>
    <lineage>
        <taxon>Eukaryota</taxon>
        <taxon>Fungi</taxon>
        <taxon>Dikarya</taxon>
        <taxon>Ascomycota</taxon>
        <taxon>Pezizomycotina</taxon>
        <taxon>Dothideomycetes</taxon>
        <taxon>Dothideomycetes incertae sedis</taxon>
        <taxon>Peltaster</taxon>
    </lineage>
</organism>
<evidence type="ECO:0000256" key="3">
    <source>
        <dbReference type="ARBA" id="ARBA00022729"/>
    </source>
</evidence>
<dbReference type="InterPro" id="IPR012946">
    <property type="entry name" value="X8"/>
</dbReference>
<feature type="chain" id="PRO_5026379529" description="1,3-beta-glucanosyltransferase" evidence="6">
    <location>
        <begin position="23"/>
        <end position="502"/>
    </location>
</feature>
<protein>
    <recommendedName>
        <fullName evidence="6">1,3-beta-glucanosyltransferase</fullName>
        <ecNumber evidence="6">2.4.1.-</ecNumber>
    </recommendedName>
</protein>
<dbReference type="Proteomes" id="UP000503462">
    <property type="component" value="Chromosome 4"/>
</dbReference>
<dbReference type="Gene3D" id="1.20.58.1040">
    <property type="match status" value="1"/>
</dbReference>
<dbReference type="GO" id="GO:0071970">
    <property type="term" value="P:fungal-type cell wall (1-&gt;3)-beta-D-glucan biosynthetic process"/>
    <property type="evidence" value="ECO:0007669"/>
    <property type="project" value="TreeGrafter"/>
</dbReference>
<keyword evidence="6" id="KW-0449">Lipoprotein</keyword>
<keyword evidence="6" id="KW-0336">GPI-anchor</keyword>
<dbReference type="InterPro" id="IPR017853">
    <property type="entry name" value="GH"/>
</dbReference>
<keyword evidence="6" id="KW-0472">Membrane</keyword>
<dbReference type="FunFam" id="3.20.20.80:FF:000038">
    <property type="entry name" value="1,3-beta-glucanosyltransferase"/>
    <property type="match status" value="1"/>
</dbReference>
<comment type="function">
    <text evidence="6">Splits internally a 1,3-beta-glucan molecule and transfers the newly generated reducing end (the donor) to the non-reducing end of another 1,3-beta-glucan molecule (the acceptor) forming a 1,3-beta linkage, resulting in the elongation of 1,3-beta-glucan chains in the cell wall.</text>
</comment>
<keyword evidence="9" id="KW-1185">Reference proteome</keyword>
<evidence type="ECO:0000259" key="7">
    <source>
        <dbReference type="SMART" id="SM00768"/>
    </source>
</evidence>
<dbReference type="EC" id="2.4.1.-" evidence="6"/>
<sequence>MRGLSIGAAVAASSLFVSSALAAVDPIVIKGSKFFYKTNGTEFFIRGVAYQQDYNGGGADGTVVDSTNYNDPLADTTACQRDIPYLVALRTNVIRTYAIDPSKDHSTCMNALANAGIYVIADLASPSQSINRDSPAWNDDLYTRYTSVIDNMASYTNTLGFFAGNEVSNNASNTGASAFVRAAVRDMKTYISAKGYRTIGVGYAADDDATIRAYTSDYFNCGDQSSAIDFWGYNIYEWCGTGKTFQSSGYADRTAEFANFSVPAFFAEYGCINPRPRTFDDTPVLYSDKMDGVWSGGIVYMYFQETNDYGLVSIGSDSSVTTLSDYSVLSSQIATVSPSGPNSASYTTSNSPRACPTIDSTWKAAASPLPPTPDSGVCQCMYDSLSCVVGSGVSTKSYGDLFSYVCGQDANACKGIATVPANGTYGAYSMCNSTQQLAFVLNQYYLDQGSQASACSFGGSATLKSATSPTGSCSTAIAAAGSNGAGTLGLGCCQHWKVWLQL</sequence>
<feature type="signal peptide" evidence="6">
    <location>
        <begin position="1"/>
        <end position="22"/>
    </location>
</feature>
<evidence type="ECO:0000313" key="8">
    <source>
        <dbReference type="EMBL" id="QIX00745.1"/>
    </source>
</evidence>
<dbReference type="GO" id="GO:0031505">
    <property type="term" value="P:fungal-type cell wall organization"/>
    <property type="evidence" value="ECO:0007669"/>
    <property type="project" value="TreeGrafter"/>
</dbReference>
<dbReference type="SUPFAM" id="SSF51445">
    <property type="entry name" value="(Trans)glycosidases"/>
    <property type="match status" value="1"/>
</dbReference>
<evidence type="ECO:0000256" key="4">
    <source>
        <dbReference type="ARBA" id="ARBA00023157"/>
    </source>
</evidence>
<evidence type="ECO:0000256" key="6">
    <source>
        <dbReference type="RuleBase" id="RU361209"/>
    </source>
</evidence>
<keyword evidence="6" id="KW-0808">Transferase</keyword>
<dbReference type="InterPro" id="IPR004886">
    <property type="entry name" value="Glucanosyltransferase"/>
</dbReference>
<evidence type="ECO:0000313" key="9">
    <source>
        <dbReference type="Proteomes" id="UP000503462"/>
    </source>
</evidence>
<comment type="similarity">
    <text evidence="2 6">Belongs to the glycosyl hydrolase 72 family.</text>
</comment>
<evidence type="ECO:0000256" key="5">
    <source>
        <dbReference type="ARBA" id="ARBA00023180"/>
    </source>
</evidence>
<dbReference type="GO" id="GO:0005886">
    <property type="term" value="C:plasma membrane"/>
    <property type="evidence" value="ECO:0007669"/>
    <property type="project" value="UniProtKB-SubCell"/>
</dbReference>
<dbReference type="PANTHER" id="PTHR31468:SF11">
    <property type="entry name" value="1,3-BETA-GLUCANOSYLTRANSFERASE"/>
    <property type="match status" value="1"/>
</dbReference>
<dbReference type="AlphaFoldDB" id="A0A6H0Y1F7"/>
<comment type="subcellular location">
    <subcellularLocation>
        <location evidence="1 6">Cell membrane</location>
        <topology evidence="1 6">Lipid-anchor</topology>
        <topology evidence="1 6">GPI-anchor</topology>
    </subcellularLocation>
</comment>
<keyword evidence="3 6" id="KW-0732">Signal</keyword>
<accession>A0A6H0Y1F7</accession>
<keyword evidence="4" id="KW-1015">Disulfide bond</keyword>
<gene>
    <name evidence="8" type="ORF">AMS68_006262</name>
</gene>
<evidence type="ECO:0000256" key="1">
    <source>
        <dbReference type="ARBA" id="ARBA00004609"/>
    </source>
</evidence>
<dbReference type="Gene3D" id="3.20.20.80">
    <property type="entry name" value="Glycosidases"/>
    <property type="match status" value="1"/>
</dbReference>
<reference evidence="8 9" key="1">
    <citation type="journal article" date="2016" name="Sci. Rep.">
        <title>Peltaster fructicola genome reveals evolution from an invasive phytopathogen to an ectophytic parasite.</title>
        <authorList>
            <person name="Xu C."/>
            <person name="Chen H."/>
            <person name="Gleason M.L."/>
            <person name="Xu J.R."/>
            <person name="Liu H."/>
            <person name="Zhang R."/>
            <person name="Sun G."/>
        </authorList>
    </citation>
    <scope>NUCLEOTIDE SEQUENCE [LARGE SCALE GENOMIC DNA]</scope>
    <source>
        <strain evidence="8 9">LNHT1506</strain>
    </source>
</reference>
<dbReference type="EMBL" id="CP051142">
    <property type="protein sequence ID" value="QIX00745.1"/>
    <property type="molecule type" value="Genomic_DNA"/>
</dbReference>
<dbReference type="GO" id="GO:0042124">
    <property type="term" value="F:1,3-beta-glucanosyltransferase activity"/>
    <property type="evidence" value="ECO:0007669"/>
    <property type="project" value="TreeGrafter"/>
</dbReference>
<proteinExistence type="inferred from homology"/>
<evidence type="ECO:0000256" key="2">
    <source>
        <dbReference type="ARBA" id="ARBA00007528"/>
    </source>
</evidence>
<dbReference type="PANTHER" id="PTHR31468">
    <property type="entry name" value="1,3-BETA-GLUCANOSYLTRANSFERASE GAS1"/>
    <property type="match status" value="1"/>
</dbReference>